<dbReference type="Proteomes" id="UP000224634">
    <property type="component" value="Unassembled WGS sequence"/>
</dbReference>
<gene>
    <name evidence="2" type="ORF">AJ80_08496</name>
</gene>
<comment type="caution">
    <text evidence="2">The sequence shown here is derived from an EMBL/GenBank/DDBJ whole genome shotgun (WGS) entry which is preliminary data.</text>
</comment>
<organism evidence="2 3">
    <name type="scientific">Polytolypa hystricis (strain UAMH7299)</name>
    <dbReference type="NCBI Taxonomy" id="1447883"/>
    <lineage>
        <taxon>Eukaryota</taxon>
        <taxon>Fungi</taxon>
        <taxon>Dikarya</taxon>
        <taxon>Ascomycota</taxon>
        <taxon>Pezizomycotina</taxon>
        <taxon>Eurotiomycetes</taxon>
        <taxon>Eurotiomycetidae</taxon>
        <taxon>Onygenales</taxon>
        <taxon>Onygenales incertae sedis</taxon>
        <taxon>Polytolypa</taxon>
    </lineage>
</organism>
<accession>A0A2B7X747</accession>
<protein>
    <submittedName>
        <fullName evidence="2">Uncharacterized protein</fullName>
    </submittedName>
</protein>
<dbReference type="OrthoDB" id="4487429at2759"/>
<name>A0A2B7X747_POLH7</name>
<dbReference type="EMBL" id="PDNA01000198">
    <property type="protein sequence ID" value="PGH04552.1"/>
    <property type="molecule type" value="Genomic_DNA"/>
</dbReference>
<sequence>MAGNASGARKWMYWLLYILGFAIGALRFMPPKPPSEDLGNRDIAICKPSDTIDLDAPSRKERFVLNSHPHVYGWPSTGGEISRSLSLAEVLYLGLDRFHEAYKAEDPAEEDEFCRKLRNLGAEWWESQTARSNAVFGEADEAAIEKAHTRIETGWPSSWKGVWVIKWHTERDYWALREKKLGRLELALNMDERCAIIESMGGQYFEDPKDCPDLW</sequence>
<keyword evidence="1" id="KW-0812">Transmembrane</keyword>
<proteinExistence type="predicted"/>
<evidence type="ECO:0000313" key="2">
    <source>
        <dbReference type="EMBL" id="PGH04552.1"/>
    </source>
</evidence>
<keyword evidence="1" id="KW-1133">Transmembrane helix</keyword>
<evidence type="ECO:0000313" key="3">
    <source>
        <dbReference type="Proteomes" id="UP000224634"/>
    </source>
</evidence>
<feature type="transmembrane region" description="Helical" evidence="1">
    <location>
        <begin position="12"/>
        <end position="29"/>
    </location>
</feature>
<dbReference type="AlphaFoldDB" id="A0A2B7X747"/>
<reference evidence="2 3" key="1">
    <citation type="submission" date="2017-10" db="EMBL/GenBank/DDBJ databases">
        <title>Comparative genomics in systemic dimorphic fungi from Ajellomycetaceae.</title>
        <authorList>
            <person name="Munoz J.F."/>
            <person name="Mcewen J.G."/>
            <person name="Clay O.K."/>
            <person name="Cuomo C.A."/>
        </authorList>
    </citation>
    <scope>NUCLEOTIDE SEQUENCE [LARGE SCALE GENOMIC DNA]</scope>
    <source>
        <strain evidence="2 3">UAMH7299</strain>
    </source>
</reference>
<keyword evidence="1" id="KW-0472">Membrane</keyword>
<keyword evidence="3" id="KW-1185">Reference proteome</keyword>
<dbReference type="STRING" id="1447883.A0A2B7X747"/>
<evidence type="ECO:0000256" key="1">
    <source>
        <dbReference type="SAM" id="Phobius"/>
    </source>
</evidence>